<dbReference type="InterPro" id="IPR036265">
    <property type="entry name" value="HIT-like_sf"/>
</dbReference>
<evidence type="ECO:0000313" key="3">
    <source>
        <dbReference type="EMBL" id="MDT0275253.1"/>
    </source>
</evidence>
<protein>
    <submittedName>
        <fullName evidence="3">HIT domain-containing protein</fullName>
    </submittedName>
</protein>
<dbReference type="Pfam" id="PF01230">
    <property type="entry name" value="HIT"/>
    <property type="match status" value="1"/>
</dbReference>
<dbReference type="SUPFAM" id="SSF54197">
    <property type="entry name" value="HIT-like"/>
    <property type="match status" value="1"/>
</dbReference>
<dbReference type="Gene3D" id="3.30.428.10">
    <property type="entry name" value="HIT-like"/>
    <property type="match status" value="1"/>
</dbReference>
<dbReference type="InterPro" id="IPR011146">
    <property type="entry name" value="HIT-like"/>
</dbReference>
<dbReference type="Proteomes" id="UP001183222">
    <property type="component" value="Unassembled WGS sequence"/>
</dbReference>
<gene>
    <name evidence="3" type="ORF">RM425_05005</name>
</gene>
<proteinExistence type="predicted"/>
<dbReference type="EMBL" id="JAVREI010000002">
    <property type="protein sequence ID" value="MDT0275253.1"/>
    <property type="molecule type" value="Genomic_DNA"/>
</dbReference>
<reference evidence="4" key="1">
    <citation type="submission" date="2023-07" db="EMBL/GenBank/DDBJ databases">
        <title>30 novel species of actinomycetes from the DSMZ collection.</title>
        <authorList>
            <person name="Nouioui I."/>
        </authorList>
    </citation>
    <scope>NUCLEOTIDE SEQUENCE [LARGE SCALE GENOMIC DNA]</scope>
    <source>
        <strain evidence="4">DSM 46792</strain>
    </source>
</reference>
<keyword evidence="4" id="KW-1185">Reference proteome</keyword>
<feature type="domain" description="HIT" evidence="2">
    <location>
        <begin position="29"/>
        <end position="67"/>
    </location>
</feature>
<accession>A0ABU2K513</accession>
<name>A0ABU2K513_9ACTN</name>
<evidence type="ECO:0000256" key="1">
    <source>
        <dbReference type="SAM" id="MobiDB-lite"/>
    </source>
</evidence>
<evidence type="ECO:0000259" key="2">
    <source>
        <dbReference type="Pfam" id="PF01230"/>
    </source>
</evidence>
<dbReference type="RefSeq" id="WP_311344080.1">
    <property type="nucleotide sequence ID" value="NZ_JAVREI010000002.1"/>
</dbReference>
<evidence type="ECO:0000313" key="4">
    <source>
        <dbReference type="Proteomes" id="UP001183222"/>
    </source>
</evidence>
<organism evidence="3 4">
    <name type="scientific">Blastococcus goldschmidtiae</name>
    <dbReference type="NCBI Taxonomy" id="3075546"/>
    <lineage>
        <taxon>Bacteria</taxon>
        <taxon>Bacillati</taxon>
        <taxon>Actinomycetota</taxon>
        <taxon>Actinomycetes</taxon>
        <taxon>Geodermatophilales</taxon>
        <taxon>Geodermatophilaceae</taxon>
        <taxon>Blastococcus</taxon>
    </lineage>
</organism>
<sequence>MKEIDDHAPIGPAVAVQRQTDCRMTVAGTIPCATVAEGATTFAFMDIDPGSDGHLRVIPKRHSAGLVEFPRRPDHRHTGCPADRQSRALRTRRRR</sequence>
<comment type="caution">
    <text evidence="3">The sequence shown here is derived from an EMBL/GenBank/DDBJ whole genome shotgun (WGS) entry which is preliminary data.</text>
</comment>
<feature type="region of interest" description="Disordered" evidence="1">
    <location>
        <begin position="70"/>
        <end position="95"/>
    </location>
</feature>